<name>D5PFG4_9MYCO</name>
<dbReference type="AlphaFoldDB" id="D5PFG4"/>
<keyword evidence="2" id="KW-1185">Reference proteome</keyword>
<comment type="caution">
    <text evidence="1">The sequence shown here is derived from an EMBL/GenBank/DDBJ whole genome shotgun (WGS) entry which is preliminary data.</text>
</comment>
<evidence type="ECO:0008006" key="3">
    <source>
        <dbReference type="Google" id="ProtNLM"/>
    </source>
</evidence>
<evidence type="ECO:0000313" key="1">
    <source>
        <dbReference type="EMBL" id="EFG75234.1"/>
    </source>
</evidence>
<dbReference type="InterPro" id="IPR029063">
    <property type="entry name" value="SAM-dependent_MTases_sf"/>
</dbReference>
<dbReference type="HOGENOM" id="CLU_082047_0_0_11"/>
<dbReference type="Pfam" id="PF13489">
    <property type="entry name" value="Methyltransf_23"/>
    <property type="match status" value="1"/>
</dbReference>
<evidence type="ECO:0000313" key="2">
    <source>
        <dbReference type="Proteomes" id="UP000003653"/>
    </source>
</evidence>
<dbReference type="EMBL" id="ADNV01000332">
    <property type="protein sequence ID" value="EFG75234.1"/>
    <property type="molecule type" value="Genomic_DNA"/>
</dbReference>
<reference evidence="1 2" key="1">
    <citation type="submission" date="2010-04" db="EMBL/GenBank/DDBJ databases">
        <authorList>
            <person name="Muzny D."/>
            <person name="Qin X."/>
            <person name="Deng J."/>
            <person name="Jiang H."/>
            <person name="Liu Y."/>
            <person name="Qu J."/>
            <person name="Song X.-Z."/>
            <person name="Zhang L."/>
            <person name="Thornton R."/>
            <person name="Coyle M."/>
            <person name="Francisco L."/>
            <person name="Jackson L."/>
            <person name="Javaid M."/>
            <person name="Korchina V."/>
            <person name="Kovar C."/>
            <person name="Mata R."/>
            <person name="Mathew T."/>
            <person name="Ngo R."/>
            <person name="Nguyen L."/>
            <person name="Nguyen N."/>
            <person name="Okwuonu G."/>
            <person name="Ongeri F."/>
            <person name="Pham C."/>
            <person name="Simmons D."/>
            <person name="Wilczek-Boney K."/>
            <person name="Hale W."/>
            <person name="Jakkamsetti A."/>
            <person name="Pham P."/>
            <person name="Ruth R."/>
            <person name="San Lucas F."/>
            <person name="Warren J."/>
            <person name="Zhang J."/>
            <person name="Zhao Z."/>
            <person name="Zhou C."/>
            <person name="Zhu D."/>
            <person name="Lee S."/>
            <person name="Bess C."/>
            <person name="Blankenburg K."/>
            <person name="Forbes L."/>
            <person name="Fu Q."/>
            <person name="Gubbala S."/>
            <person name="Hirani K."/>
            <person name="Jayaseelan J.C."/>
            <person name="Lara F."/>
            <person name="Munidasa M."/>
            <person name="Palculict T."/>
            <person name="Patil S."/>
            <person name="Pu L.-L."/>
            <person name="Saada N."/>
            <person name="Tang L."/>
            <person name="Weissenberger G."/>
            <person name="Zhu Y."/>
            <person name="Hemphill L."/>
            <person name="Shang Y."/>
            <person name="Youmans B."/>
            <person name="Ayvaz T."/>
            <person name="Ross M."/>
            <person name="Santibanez J."/>
            <person name="Aqrawi P."/>
            <person name="Gross S."/>
            <person name="Joshi V."/>
            <person name="Fowler G."/>
            <person name="Nazareth L."/>
            <person name="Reid J."/>
            <person name="Worley K."/>
            <person name="Petrosino J."/>
            <person name="Highlander S."/>
            <person name="Gibbs R."/>
        </authorList>
    </citation>
    <scope>NUCLEOTIDE SEQUENCE [LARGE SCALE GENOMIC DNA]</scope>
    <source>
        <strain evidence="1 2">ATCC BAA-614</strain>
    </source>
</reference>
<dbReference type="Gene3D" id="3.40.50.150">
    <property type="entry name" value="Vaccinia Virus protein VP39"/>
    <property type="match status" value="1"/>
</dbReference>
<accession>D5PFG4</accession>
<proteinExistence type="predicted"/>
<sequence length="276" mass="31146">MIVVLCRICSSATSLAFTHQVLAKYDCKYYFCDNCGGLQTEDPYWLDEAYASPIAAADTTMLWRNQYLARAMSVLLYFLFDHRGRFLDAAGGYGVFTRLMRDIGFDYYWADKHSPNLTAQGFEAAAGPGPPYTVVTAFEVMEHLTDPVGFVAELLETTGSDTIVFTTELFDGAPPPPGEWMYYAFATGQHITFYQRSTLELIGKRFGLAFHTSKTRWWQLGGMGLHIWTRAKINPLLWRLLASPRITGLLEGVPRRALETRMWTDADVFLQAGNEP</sequence>
<dbReference type="eggNOG" id="COG0438">
    <property type="taxonomic scope" value="Bacteria"/>
</dbReference>
<organism evidence="1 2">
    <name type="scientific">Mycobacterium parascrofulaceum ATCC BAA-614</name>
    <dbReference type="NCBI Taxonomy" id="525368"/>
    <lineage>
        <taxon>Bacteria</taxon>
        <taxon>Bacillati</taxon>
        <taxon>Actinomycetota</taxon>
        <taxon>Actinomycetes</taxon>
        <taxon>Mycobacteriales</taxon>
        <taxon>Mycobacteriaceae</taxon>
        <taxon>Mycobacterium</taxon>
        <taxon>Mycobacterium simiae complex</taxon>
    </lineage>
</organism>
<dbReference type="SUPFAM" id="SSF53335">
    <property type="entry name" value="S-adenosyl-L-methionine-dependent methyltransferases"/>
    <property type="match status" value="1"/>
</dbReference>
<gene>
    <name evidence="1" type="ORF">HMPREF0591_4912</name>
</gene>
<dbReference type="Proteomes" id="UP000003653">
    <property type="component" value="Unassembled WGS sequence"/>
</dbReference>
<protein>
    <recommendedName>
        <fullName evidence="3">Methyltransferase domain protein</fullName>
    </recommendedName>
</protein>